<keyword evidence="2" id="KW-1185">Reference proteome</keyword>
<comment type="caution">
    <text evidence="1">The sequence shown here is derived from an EMBL/GenBank/DDBJ whole genome shotgun (WGS) entry which is preliminary data.</text>
</comment>
<evidence type="ECO:0000313" key="1">
    <source>
        <dbReference type="EMBL" id="MBO0662151.1"/>
    </source>
</evidence>
<dbReference type="InterPro" id="IPR056912">
    <property type="entry name" value="Phage_JBD30_tail_term-like"/>
</dbReference>
<dbReference type="RefSeq" id="WP_207256895.1">
    <property type="nucleotide sequence ID" value="NZ_JAFMPP010000003.1"/>
</dbReference>
<accession>A0A939JWC1</accession>
<name>A0A939JWC1_9HYPH</name>
<protein>
    <submittedName>
        <fullName evidence="1">Uncharacterized protein</fullName>
    </submittedName>
</protein>
<gene>
    <name evidence="1" type="ORF">J1C48_06160</name>
</gene>
<dbReference type="AlphaFoldDB" id="A0A939JWC1"/>
<dbReference type="Proteomes" id="UP000664122">
    <property type="component" value="Unassembled WGS sequence"/>
</dbReference>
<dbReference type="Pfam" id="PF23840">
    <property type="entry name" value="Phage_tail_terminator"/>
    <property type="match status" value="1"/>
</dbReference>
<sequence length="143" mass="15018">MITAEILDRLRARCGDVFATIATTHDLANVADNPGTSPAAYVVPLREASAANDRMTDVLQRCESDIGVIIVLDESASSSSSSTSASPDLDALKAAVRDALIGWQPASAEVAITHVSGELTQGRDGTVWWEEVFATAYLLGPAT</sequence>
<dbReference type="EMBL" id="JAFMPP010000003">
    <property type="protein sequence ID" value="MBO0662151.1"/>
    <property type="molecule type" value="Genomic_DNA"/>
</dbReference>
<organism evidence="1 2">
    <name type="scientific">Jiella flava</name>
    <dbReference type="NCBI Taxonomy" id="2816857"/>
    <lineage>
        <taxon>Bacteria</taxon>
        <taxon>Pseudomonadati</taxon>
        <taxon>Pseudomonadota</taxon>
        <taxon>Alphaproteobacteria</taxon>
        <taxon>Hyphomicrobiales</taxon>
        <taxon>Aurantimonadaceae</taxon>
        <taxon>Jiella</taxon>
    </lineage>
</organism>
<evidence type="ECO:0000313" key="2">
    <source>
        <dbReference type="Proteomes" id="UP000664122"/>
    </source>
</evidence>
<reference evidence="1" key="1">
    <citation type="submission" date="2021-03" db="EMBL/GenBank/DDBJ databases">
        <title>Whole genome sequence of Jiella sp. CQZ9-1.</title>
        <authorList>
            <person name="Tuo L."/>
        </authorList>
    </citation>
    <scope>NUCLEOTIDE SEQUENCE</scope>
    <source>
        <strain evidence="1">CQZ9-1</strain>
    </source>
</reference>
<proteinExistence type="predicted"/>